<evidence type="ECO:0000259" key="3">
    <source>
        <dbReference type="PROSITE" id="PS50110"/>
    </source>
</evidence>
<reference evidence="5" key="1">
    <citation type="journal article" date="2009" name="Environ. Microbiol.">
        <title>Contribution of mobile genetic elements to Desulfovibrio vulgaris genome plasticity.</title>
        <authorList>
            <person name="Walker C.B."/>
            <person name="Stolyar S."/>
            <person name="Chivian D."/>
            <person name="Pinel N."/>
            <person name="Gabster J.A."/>
            <person name="Dehal P.S."/>
            <person name="He Z."/>
            <person name="Yang Z.K."/>
            <person name="Yen H.C."/>
            <person name="Zhou J."/>
            <person name="Wall J.D."/>
            <person name="Hazen T.C."/>
            <person name="Arkin A.P."/>
            <person name="Stahl D.A."/>
        </authorList>
    </citation>
    <scope>NUCLEOTIDE SEQUENCE [LARGE SCALE GENOMIC DNA]</scope>
    <source>
        <strain evidence="5">DP4</strain>
    </source>
</reference>
<dbReference type="KEGG" id="dvl:Dvul_2371"/>
<dbReference type="SUPFAM" id="SSF52091">
    <property type="entry name" value="SpoIIaa-like"/>
    <property type="match status" value="1"/>
</dbReference>
<evidence type="ECO:0000256" key="2">
    <source>
        <dbReference type="PROSITE-ProRule" id="PRU00169"/>
    </source>
</evidence>
<dbReference type="SMART" id="SM00448">
    <property type="entry name" value="REC"/>
    <property type="match status" value="1"/>
</dbReference>
<organism evidence="4 5">
    <name type="scientific">Nitratidesulfovibrio vulgaris (strain DP4)</name>
    <name type="common">Desulfovibrio vulgaris</name>
    <dbReference type="NCBI Taxonomy" id="391774"/>
    <lineage>
        <taxon>Bacteria</taxon>
        <taxon>Pseudomonadati</taxon>
        <taxon>Thermodesulfobacteriota</taxon>
        <taxon>Desulfovibrionia</taxon>
        <taxon>Desulfovibrionales</taxon>
        <taxon>Desulfovibrionaceae</taxon>
        <taxon>Nitratidesulfovibrio</taxon>
    </lineage>
</organism>
<evidence type="ECO:0000313" key="4">
    <source>
        <dbReference type="EMBL" id="ABM29387.1"/>
    </source>
</evidence>
<dbReference type="AlphaFoldDB" id="A0A0H3A9P3"/>
<dbReference type="PANTHER" id="PTHR44591">
    <property type="entry name" value="STRESS RESPONSE REGULATOR PROTEIN 1"/>
    <property type="match status" value="1"/>
</dbReference>
<dbReference type="InterPro" id="IPR036513">
    <property type="entry name" value="STAS_dom_sf"/>
</dbReference>
<keyword evidence="1 2" id="KW-0597">Phosphoprotein</keyword>
<dbReference type="RefSeq" id="WP_011792820.1">
    <property type="nucleotide sequence ID" value="NC_008751.1"/>
</dbReference>
<dbReference type="Gene3D" id="3.40.50.2300">
    <property type="match status" value="1"/>
</dbReference>
<sequence length="233" mass="25227">MRILVIDDEQPTLKMFALILTALGHSPVTASSGEEGLRLFDDAHPDVVLTDIKMPGMDGMDVLRSLKEADPRCEVIVITGHGDVDLAIEALHLDATDFINKPVRREELVTALERAADRIRLKHDCAESIRCETSEDGAVVRVVGTVSGQGEAMLRHAFEEALLSGAPRVTLAFGESTALNGAAITTLTTLLGRAATLDREVHITGASDNLRTVFEVMGFGRLFEPLRQDDTTP</sequence>
<name>A0A0H3A9P3_NITV4</name>
<dbReference type="PANTHER" id="PTHR44591:SF3">
    <property type="entry name" value="RESPONSE REGULATORY DOMAIN-CONTAINING PROTEIN"/>
    <property type="match status" value="1"/>
</dbReference>
<dbReference type="EMBL" id="CP000527">
    <property type="protein sequence ID" value="ABM29387.1"/>
    <property type="molecule type" value="Genomic_DNA"/>
</dbReference>
<dbReference type="CDD" id="cd07043">
    <property type="entry name" value="STAS_anti-anti-sigma_factors"/>
    <property type="match status" value="1"/>
</dbReference>
<dbReference type="InterPro" id="IPR011006">
    <property type="entry name" value="CheY-like_superfamily"/>
</dbReference>
<gene>
    <name evidence="4" type="ordered locus">Dvul_2371</name>
</gene>
<proteinExistence type="predicted"/>
<dbReference type="InterPro" id="IPR050595">
    <property type="entry name" value="Bact_response_regulator"/>
</dbReference>
<dbReference type="InterPro" id="IPR001789">
    <property type="entry name" value="Sig_transdc_resp-reg_receiver"/>
</dbReference>
<dbReference type="Proteomes" id="UP000009173">
    <property type="component" value="Chromosome"/>
</dbReference>
<dbReference type="SUPFAM" id="SSF52172">
    <property type="entry name" value="CheY-like"/>
    <property type="match status" value="1"/>
</dbReference>
<dbReference type="PROSITE" id="PS50110">
    <property type="entry name" value="RESPONSE_REGULATORY"/>
    <property type="match status" value="1"/>
</dbReference>
<feature type="domain" description="Response regulatory" evidence="3">
    <location>
        <begin position="2"/>
        <end position="116"/>
    </location>
</feature>
<accession>A0A0H3A9P3</accession>
<evidence type="ECO:0000313" key="5">
    <source>
        <dbReference type="Proteomes" id="UP000009173"/>
    </source>
</evidence>
<feature type="modified residue" description="4-aspartylphosphate" evidence="2">
    <location>
        <position position="51"/>
    </location>
</feature>
<dbReference type="CDD" id="cd17536">
    <property type="entry name" value="REC_YesN-like"/>
    <property type="match status" value="1"/>
</dbReference>
<dbReference type="GO" id="GO:0000160">
    <property type="term" value="P:phosphorelay signal transduction system"/>
    <property type="evidence" value="ECO:0007669"/>
    <property type="project" value="InterPro"/>
</dbReference>
<dbReference type="HOGENOM" id="CLU_1159617_0_0_7"/>
<dbReference type="Gene3D" id="3.30.750.24">
    <property type="entry name" value="STAS domain"/>
    <property type="match status" value="1"/>
</dbReference>
<dbReference type="Pfam" id="PF00072">
    <property type="entry name" value="Response_reg"/>
    <property type="match status" value="1"/>
</dbReference>
<protein>
    <submittedName>
        <fullName evidence="4">Response regulator receiver protein</fullName>
    </submittedName>
</protein>
<evidence type="ECO:0000256" key="1">
    <source>
        <dbReference type="ARBA" id="ARBA00022553"/>
    </source>
</evidence>